<dbReference type="InterPro" id="IPR005829">
    <property type="entry name" value="Sugar_transporter_CS"/>
</dbReference>
<comment type="caution">
    <text evidence="8">The sequence shown here is derived from an EMBL/GenBank/DDBJ whole genome shotgun (WGS) entry which is preliminary data.</text>
</comment>
<feature type="transmembrane region" description="Helical" evidence="6">
    <location>
        <begin position="365"/>
        <end position="386"/>
    </location>
</feature>
<dbReference type="InterPro" id="IPR011701">
    <property type="entry name" value="MFS"/>
</dbReference>
<dbReference type="EMBL" id="LPNM01000017">
    <property type="protein sequence ID" value="OEJ80234.1"/>
    <property type="molecule type" value="Genomic_DNA"/>
</dbReference>
<accession>A0A1E5R026</accession>
<dbReference type="PANTHER" id="PTHR23508">
    <property type="entry name" value="CARBOXYLIC ACID TRANSPORTER PROTEIN HOMOLOG"/>
    <property type="match status" value="1"/>
</dbReference>
<dbReference type="Proteomes" id="UP000095728">
    <property type="component" value="Unassembled WGS sequence"/>
</dbReference>
<evidence type="ECO:0000313" key="9">
    <source>
        <dbReference type="Proteomes" id="UP000095728"/>
    </source>
</evidence>
<evidence type="ECO:0000256" key="1">
    <source>
        <dbReference type="ARBA" id="ARBA00004141"/>
    </source>
</evidence>
<feature type="transmembrane region" description="Helical" evidence="6">
    <location>
        <begin position="318"/>
        <end position="336"/>
    </location>
</feature>
<feature type="transmembrane region" description="Helical" evidence="6">
    <location>
        <begin position="458"/>
        <end position="477"/>
    </location>
</feature>
<sequence length="578" mass="63656">MADVDQRYINHPYTRDLPFSVKELCTNWYTRSSKEVISYLPMMKPRQGAVISGNSGKTELHTSGESEFNSSSSDSDVVEDENQFVNLSKKEQRAVCWNMFIAAGNLFSDGFANSNTSVISLGLSTVYGDEYTNSTAIGNVSSIVFAGTILGMIFGGLWADNWGRKSGLLVSNALLIVFIILCAGAWGAHTTLNPPKEGGLFAAIIAYRFFLGVGIGAEYPLGSAMSADVSQHMQKSQRSKWFCWFTNCAIDWGFVLSSFIAYIVAVICGKNHINTIWRVTVGIGAIFPMIFFVLRLFMKEGDTFKKNRFTKKVPYVLIYRYYWFRILIISISWFIYDISAYGFSSFSSIILANVEGGSPSVIQTLGWNCLFNVFYLPGCMLGGIFTATYGPRLTGGVGVIVQSIIGFAMAGAFETLRKHIAGFTVMFGIFSTLGEFALGNQMGLLATLSFPPECRGSAYFICSVIGKVGAFASGWIFPRLITHAGGYSSTAGLASPYWLSCSLGCFAGFLILVFLHPMDAKSQDEEQMKFRFYLEQNGFDLTTLGDHVVEAEVESLQTENKSFEGKENTKVRTNSTIE</sequence>
<keyword evidence="2 6" id="KW-0812">Transmembrane</keyword>
<feature type="transmembrane region" description="Helical" evidence="6">
    <location>
        <begin position="393"/>
        <end position="413"/>
    </location>
</feature>
<feature type="transmembrane region" description="Helical" evidence="6">
    <location>
        <begin position="241"/>
        <end position="264"/>
    </location>
</feature>
<feature type="transmembrane region" description="Helical" evidence="6">
    <location>
        <begin position="497"/>
        <end position="515"/>
    </location>
</feature>
<feature type="region of interest" description="Disordered" evidence="5">
    <location>
        <begin position="51"/>
        <end position="75"/>
    </location>
</feature>
<evidence type="ECO:0000259" key="7">
    <source>
        <dbReference type="PROSITE" id="PS50850"/>
    </source>
</evidence>
<gene>
    <name evidence="8" type="ORF">AWRI3579_g4643</name>
</gene>
<evidence type="ECO:0000256" key="6">
    <source>
        <dbReference type="SAM" id="Phobius"/>
    </source>
</evidence>
<feature type="domain" description="Major facilitator superfamily (MFS) profile" evidence="7">
    <location>
        <begin position="98"/>
        <end position="520"/>
    </location>
</feature>
<feature type="transmembrane region" description="Helical" evidence="6">
    <location>
        <begin position="276"/>
        <end position="297"/>
    </location>
</feature>
<dbReference type="PANTHER" id="PTHR23508:SF10">
    <property type="entry name" value="CARBOXYLIC ACID TRANSPORTER PROTEIN HOMOLOG"/>
    <property type="match status" value="1"/>
</dbReference>
<proteinExistence type="predicted"/>
<feature type="transmembrane region" description="Helical" evidence="6">
    <location>
        <begin position="200"/>
        <end position="221"/>
    </location>
</feature>
<dbReference type="GO" id="GO:0005886">
    <property type="term" value="C:plasma membrane"/>
    <property type="evidence" value="ECO:0007669"/>
    <property type="project" value="TreeGrafter"/>
</dbReference>
<dbReference type="InParanoid" id="A0A1E5R026"/>
<evidence type="ECO:0000256" key="2">
    <source>
        <dbReference type="ARBA" id="ARBA00022692"/>
    </source>
</evidence>
<feature type="compositionally biased region" description="Basic and acidic residues" evidence="5">
    <location>
        <begin position="561"/>
        <end position="570"/>
    </location>
</feature>
<dbReference type="AlphaFoldDB" id="A0A1E5R026"/>
<feature type="transmembrane region" description="Helical" evidence="6">
    <location>
        <begin position="419"/>
        <end position="438"/>
    </location>
</feature>
<dbReference type="OrthoDB" id="2261376at2759"/>
<evidence type="ECO:0000256" key="5">
    <source>
        <dbReference type="SAM" id="MobiDB-lite"/>
    </source>
</evidence>
<name>A0A1E5R026_9ASCO</name>
<evidence type="ECO:0000256" key="3">
    <source>
        <dbReference type="ARBA" id="ARBA00022989"/>
    </source>
</evidence>
<feature type="compositionally biased region" description="Low complexity" evidence="5">
    <location>
        <begin position="65"/>
        <end position="75"/>
    </location>
</feature>
<dbReference type="STRING" id="56408.A0A1E5R026"/>
<reference evidence="9" key="1">
    <citation type="journal article" date="2016" name="Genome Announc.">
        <title>Genome sequences of three species of Hanseniaspora isolated from spontaneous wine fermentations.</title>
        <authorList>
            <person name="Sternes P.R."/>
            <person name="Lee D."/>
            <person name="Kutyna D.R."/>
            <person name="Borneman A.R."/>
        </authorList>
    </citation>
    <scope>NUCLEOTIDE SEQUENCE [LARGE SCALE GENOMIC DNA]</scope>
    <source>
        <strain evidence="9">AWRI3579</strain>
    </source>
</reference>
<feature type="transmembrane region" description="Helical" evidence="6">
    <location>
        <begin position="166"/>
        <end position="188"/>
    </location>
</feature>
<dbReference type="PROSITE" id="PS50850">
    <property type="entry name" value="MFS"/>
    <property type="match status" value="1"/>
</dbReference>
<dbReference type="Pfam" id="PF07690">
    <property type="entry name" value="MFS_1"/>
    <property type="match status" value="1"/>
</dbReference>
<evidence type="ECO:0000313" key="8">
    <source>
        <dbReference type="EMBL" id="OEJ80234.1"/>
    </source>
</evidence>
<dbReference type="InterPro" id="IPR036259">
    <property type="entry name" value="MFS_trans_sf"/>
</dbReference>
<feature type="transmembrane region" description="Helical" evidence="6">
    <location>
        <begin position="140"/>
        <end position="159"/>
    </location>
</feature>
<protein>
    <submittedName>
        <fullName evidence="8">Putative metabolite transport protein</fullName>
    </submittedName>
</protein>
<dbReference type="SUPFAM" id="SSF103473">
    <property type="entry name" value="MFS general substrate transporter"/>
    <property type="match status" value="1"/>
</dbReference>
<dbReference type="FunCoup" id="A0A1E5R026">
    <property type="interactions" value="41"/>
</dbReference>
<organism evidence="8 9">
    <name type="scientific">Hanseniaspora osmophila</name>
    <dbReference type="NCBI Taxonomy" id="56408"/>
    <lineage>
        <taxon>Eukaryota</taxon>
        <taxon>Fungi</taxon>
        <taxon>Dikarya</taxon>
        <taxon>Ascomycota</taxon>
        <taxon>Saccharomycotina</taxon>
        <taxon>Saccharomycetes</taxon>
        <taxon>Saccharomycodales</taxon>
        <taxon>Saccharomycodaceae</taxon>
        <taxon>Hanseniaspora</taxon>
    </lineage>
</organism>
<dbReference type="PROSITE" id="PS00216">
    <property type="entry name" value="SUGAR_TRANSPORT_1"/>
    <property type="match status" value="1"/>
</dbReference>
<dbReference type="Gene3D" id="1.20.1250.20">
    <property type="entry name" value="MFS general substrate transporter like domains"/>
    <property type="match status" value="1"/>
</dbReference>
<keyword evidence="9" id="KW-1185">Reference proteome</keyword>
<dbReference type="GO" id="GO:0046943">
    <property type="term" value="F:carboxylic acid transmembrane transporter activity"/>
    <property type="evidence" value="ECO:0007669"/>
    <property type="project" value="TreeGrafter"/>
</dbReference>
<keyword evidence="3 6" id="KW-1133">Transmembrane helix</keyword>
<comment type="subcellular location">
    <subcellularLocation>
        <location evidence="1">Membrane</location>
        <topology evidence="1">Multi-pass membrane protein</topology>
    </subcellularLocation>
</comment>
<evidence type="ECO:0000256" key="4">
    <source>
        <dbReference type="ARBA" id="ARBA00023136"/>
    </source>
</evidence>
<keyword evidence="4 6" id="KW-0472">Membrane</keyword>
<feature type="region of interest" description="Disordered" evidence="5">
    <location>
        <begin position="559"/>
        <end position="578"/>
    </location>
</feature>
<dbReference type="InterPro" id="IPR020846">
    <property type="entry name" value="MFS_dom"/>
</dbReference>